<dbReference type="OrthoDB" id="9132862at2"/>
<dbReference type="AlphaFoldDB" id="A0A158IVU2"/>
<name>A0A158IVU2_9BURK</name>
<comment type="caution">
    <text evidence="1">The sequence shown here is derived from an EMBL/GenBank/DDBJ whole genome shotgun (WGS) entry which is preliminary data.</text>
</comment>
<sequence length="73" mass="8304">MTKAAYTYAHITEKVEKEISSLMTEARGEATLEEKFRKQHYATGVYLAWRAIAAFDYEPDDAERLKAMLSTVG</sequence>
<dbReference type="EMBL" id="FCNW02000044">
    <property type="protein sequence ID" value="SAL60279.1"/>
    <property type="molecule type" value="Genomic_DNA"/>
</dbReference>
<evidence type="ECO:0000313" key="2">
    <source>
        <dbReference type="Proteomes" id="UP000054977"/>
    </source>
</evidence>
<accession>A0A158IVU2</accession>
<proteinExistence type="predicted"/>
<reference evidence="1" key="1">
    <citation type="submission" date="2016-01" db="EMBL/GenBank/DDBJ databases">
        <authorList>
            <person name="Peeters C."/>
        </authorList>
    </citation>
    <scope>NUCLEOTIDE SEQUENCE [LARGE SCALE GENOMIC DNA]</scope>
    <source>
        <strain evidence="1">LMG 22934</strain>
    </source>
</reference>
<gene>
    <name evidence="1" type="ORF">AWB65_05437</name>
</gene>
<organism evidence="1 2">
    <name type="scientific">Caballeronia humi</name>
    <dbReference type="NCBI Taxonomy" id="326474"/>
    <lineage>
        <taxon>Bacteria</taxon>
        <taxon>Pseudomonadati</taxon>
        <taxon>Pseudomonadota</taxon>
        <taxon>Betaproteobacteria</taxon>
        <taxon>Burkholderiales</taxon>
        <taxon>Burkholderiaceae</taxon>
        <taxon>Caballeronia</taxon>
    </lineage>
</organism>
<evidence type="ECO:0000313" key="1">
    <source>
        <dbReference type="EMBL" id="SAL60279.1"/>
    </source>
</evidence>
<dbReference type="RefSeq" id="WP_087670103.1">
    <property type="nucleotide sequence ID" value="NZ_FCNW02000044.1"/>
</dbReference>
<dbReference type="Proteomes" id="UP000054977">
    <property type="component" value="Unassembled WGS sequence"/>
</dbReference>
<protein>
    <submittedName>
        <fullName evidence="1">Uncharacterized protein</fullName>
    </submittedName>
</protein>
<keyword evidence="2" id="KW-1185">Reference proteome</keyword>